<keyword evidence="4" id="KW-0143">Chaperone</keyword>
<keyword evidence="6" id="KW-1185">Reference proteome</keyword>
<evidence type="ECO:0000256" key="4">
    <source>
        <dbReference type="ARBA" id="ARBA00023186"/>
    </source>
</evidence>
<dbReference type="RefSeq" id="WP_199703268.1">
    <property type="nucleotide sequence ID" value="NZ_JAEMNV010000002.1"/>
</dbReference>
<gene>
    <name evidence="5" type="ORF">JGU71_06850</name>
</gene>
<evidence type="ECO:0000256" key="1">
    <source>
        <dbReference type="ARBA" id="ARBA00004496"/>
    </source>
</evidence>
<protein>
    <submittedName>
        <fullName evidence="5">ESX secretion-associated protein EspG</fullName>
    </submittedName>
</protein>
<evidence type="ECO:0000256" key="3">
    <source>
        <dbReference type="ARBA" id="ARBA00022490"/>
    </source>
</evidence>
<comment type="similarity">
    <text evidence="2">Belongs to the EspG family.</text>
</comment>
<dbReference type="Pfam" id="PF14011">
    <property type="entry name" value="ESX-1_EspG"/>
    <property type="match status" value="1"/>
</dbReference>
<proteinExistence type="inferred from homology"/>
<dbReference type="InterPro" id="IPR025734">
    <property type="entry name" value="EspG"/>
</dbReference>
<evidence type="ECO:0000313" key="5">
    <source>
        <dbReference type="EMBL" id="MBJ8338597.1"/>
    </source>
</evidence>
<sequence>MANTWRIKPMEFLVLWEISGNDTLPFPIVCTNTPPLLKDYIRQKEQILEELQPRLTRESVDAIQTVSRPDIKIAAIGWDEHNENNLSAARRIYGVRRENRAYVLSQAPGSKFEEGGDIEITETSVVGLARSVIDKLPQVSKGSMGEVPIMRGQGRDLDYSHGQSAVRDSFAESPEQKSARFLRAKSTQFGEFEVLPGESMHWLRERSGYLMRWRDVADDGRYLVEPRDHPVAVAVDAKGFENAANERVAKLVRRIKEDKPKYEMQ</sequence>
<comment type="subcellular location">
    <subcellularLocation>
        <location evidence="1">Cytoplasm</location>
    </subcellularLocation>
</comment>
<name>A0A934U271_9NOCA</name>
<keyword evidence="3" id="KW-0963">Cytoplasm</keyword>
<dbReference type="Proteomes" id="UP000655868">
    <property type="component" value="Unassembled WGS sequence"/>
</dbReference>
<accession>A0A934U271</accession>
<reference evidence="5" key="1">
    <citation type="submission" date="2020-12" db="EMBL/GenBank/DDBJ databases">
        <title>Antrihabitans popcorni sp. nov. and Antrihabitans auranticaus sp. nov., isolated from a larva cave.</title>
        <authorList>
            <person name="Lee S.D."/>
            <person name="Kim I.S."/>
        </authorList>
    </citation>
    <scope>NUCLEOTIDE SEQUENCE</scope>
    <source>
        <strain evidence="5">YC3-6</strain>
    </source>
</reference>
<dbReference type="EMBL" id="JAEMNV010000002">
    <property type="protein sequence ID" value="MBJ8338597.1"/>
    <property type="molecule type" value="Genomic_DNA"/>
</dbReference>
<evidence type="ECO:0000313" key="6">
    <source>
        <dbReference type="Proteomes" id="UP000655868"/>
    </source>
</evidence>
<dbReference type="AlphaFoldDB" id="A0A934U271"/>
<comment type="caution">
    <text evidence="5">The sequence shown here is derived from an EMBL/GenBank/DDBJ whole genome shotgun (WGS) entry which is preliminary data.</text>
</comment>
<organism evidence="5 6">
    <name type="scientific">Antrihabitans stalagmiti</name>
    <dbReference type="NCBI Taxonomy" id="2799499"/>
    <lineage>
        <taxon>Bacteria</taxon>
        <taxon>Bacillati</taxon>
        <taxon>Actinomycetota</taxon>
        <taxon>Actinomycetes</taxon>
        <taxon>Mycobacteriales</taxon>
        <taxon>Nocardiaceae</taxon>
        <taxon>Antrihabitans</taxon>
    </lineage>
</organism>
<evidence type="ECO:0000256" key="2">
    <source>
        <dbReference type="ARBA" id="ARBA00006411"/>
    </source>
</evidence>